<reference evidence="3 4" key="1">
    <citation type="submission" date="2019-06" db="EMBL/GenBank/DDBJ databases">
        <title>Genome sequencing of plant associated microbes to promote plant fitness in Sorghum bicolor and Oryza sativa.</title>
        <authorList>
            <person name="Coleman-Derr D."/>
        </authorList>
    </citation>
    <scope>NUCLEOTIDE SEQUENCE [LARGE SCALE GENOMIC DNA]</scope>
    <source>
        <strain evidence="3 4">KV-663</strain>
    </source>
</reference>
<keyword evidence="2" id="KW-0472">Membrane</keyword>
<name>A0A543I1K7_9MICO</name>
<gene>
    <name evidence="3" type="ORF">FBY41_0841</name>
</gene>
<dbReference type="EMBL" id="VFPM01000001">
    <property type="protein sequence ID" value="TQM64474.1"/>
    <property type="molecule type" value="Genomic_DNA"/>
</dbReference>
<dbReference type="AlphaFoldDB" id="A0A543I1K7"/>
<feature type="region of interest" description="Disordered" evidence="1">
    <location>
        <begin position="48"/>
        <end position="94"/>
    </location>
</feature>
<feature type="transmembrane region" description="Helical" evidence="2">
    <location>
        <begin position="18"/>
        <end position="39"/>
    </location>
</feature>
<proteinExistence type="predicted"/>
<dbReference type="RefSeq" id="WP_141842108.1">
    <property type="nucleotide sequence ID" value="NZ_VFPM01000001.1"/>
</dbReference>
<evidence type="ECO:0000256" key="2">
    <source>
        <dbReference type="SAM" id="Phobius"/>
    </source>
</evidence>
<sequence>MTFTGHQRRRPAARPDRWLLALVTLVLALGVVVMHSLGIGHHGPSHLAPGGHSMATAGAAGAHEATHHQSSATEPTVVPGPGPGHDPKHGAGSVASHVLNDETSDGTAGSAPAVAERVVAAGASHGATVMCLAVLPLLVLLRRRGGGAWFARAVAAARRPAVPVRAWWSVARPRPPGSILTELCILRT</sequence>
<protein>
    <submittedName>
        <fullName evidence="3">Uncharacterized protein</fullName>
    </submittedName>
</protein>
<feature type="transmembrane region" description="Helical" evidence="2">
    <location>
        <begin position="118"/>
        <end position="141"/>
    </location>
</feature>
<evidence type="ECO:0000313" key="4">
    <source>
        <dbReference type="Proteomes" id="UP000316747"/>
    </source>
</evidence>
<evidence type="ECO:0000313" key="3">
    <source>
        <dbReference type="EMBL" id="TQM64474.1"/>
    </source>
</evidence>
<keyword evidence="4" id="KW-1185">Reference proteome</keyword>
<evidence type="ECO:0000256" key="1">
    <source>
        <dbReference type="SAM" id="MobiDB-lite"/>
    </source>
</evidence>
<organism evidence="3 4">
    <name type="scientific">Humibacillus xanthopallidus</name>
    <dbReference type="NCBI Taxonomy" id="412689"/>
    <lineage>
        <taxon>Bacteria</taxon>
        <taxon>Bacillati</taxon>
        <taxon>Actinomycetota</taxon>
        <taxon>Actinomycetes</taxon>
        <taxon>Micrococcales</taxon>
        <taxon>Intrasporangiaceae</taxon>
        <taxon>Humibacillus</taxon>
    </lineage>
</organism>
<feature type="compositionally biased region" description="Low complexity" evidence="1">
    <location>
        <begin position="50"/>
        <end position="63"/>
    </location>
</feature>
<comment type="caution">
    <text evidence="3">The sequence shown here is derived from an EMBL/GenBank/DDBJ whole genome shotgun (WGS) entry which is preliminary data.</text>
</comment>
<dbReference type="Proteomes" id="UP000316747">
    <property type="component" value="Unassembled WGS sequence"/>
</dbReference>
<accession>A0A543I1K7</accession>
<keyword evidence="2" id="KW-0812">Transmembrane</keyword>
<keyword evidence="2" id="KW-1133">Transmembrane helix</keyword>